<accession>A0A812JJ17</accession>
<dbReference type="SUPFAM" id="SSF53448">
    <property type="entry name" value="Nucleotide-diphospho-sugar transferases"/>
    <property type="match status" value="1"/>
</dbReference>
<evidence type="ECO:0008006" key="3">
    <source>
        <dbReference type="Google" id="ProtNLM"/>
    </source>
</evidence>
<gene>
    <name evidence="1" type="ORF">SPIL2461_LOCUS2252</name>
</gene>
<dbReference type="Proteomes" id="UP000649617">
    <property type="component" value="Unassembled WGS sequence"/>
</dbReference>
<sequence>MIFSYVGKFAPTVLHYLDSARAAALAANQADMILLMTESDASTISQSLKHSLTKQGVQLRIVDWTLPPGMRFTKDENWCGQKDFIRLHALGLDEYDAVAYFDNDIEFQGDITPLLKCAATGHFLSTNGGIGEALNVGVFALQPHKALLKAAVDFAREADYSQMTGWAQEGWRPSGGYYVGGECGQGTLDDVGCRAQGLGLQVSDVGLRPKMSRCEGFKASRVQGFEFCALDFRL</sequence>
<protein>
    <recommendedName>
        <fullName evidence="3">Nucleotide-diphospho-sugar transferase domain-containing protein</fullName>
    </recommendedName>
</protein>
<dbReference type="AlphaFoldDB" id="A0A812JJ17"/>
<reference evidence="1" key="1">
    <citation type="submission" date="2021-02" db="EMBL/GenBank/DDBJ databases">
        <authorList>
            <person name="Dougan E. K."/>
            <person name="Rhodes N."/>
            <person name="Thang M."/>
            <person name="Chan C."/>
        </authorList>
    </citation>
    <scope>NUCLEOTIDE SEQUENCE</scope>
</reference>
<evidence type="ECO:0000313" key="1">
    <source>
        <dbReference type="EMBL" id="CAE7210182.1"/>
    </source>
</evidence>
<dbReference type="OrthoDB" id="407403at2759"/>
<keyword evidence="2" id="KW-1185">Reference proteome</keyword>
<comment type="caution">
    <text evidence="1">The sequence shown here is derived from an EMBL/GenBank/DDBJ whole genome shotgun (WGS) entry which is preliminary data.</text>
</comment>
<dbReference type="EMBL" id="CAJNIZ010002403">
    <property type="protein sequence ID" value="CAE7210182.1"/>
    <property type="molecule type" value="Genomic_DNA"/>
</dbReference>
<proteinExistence type="predicted"/>
<dbReference type="Gene3D" id="3.90.550.10">
    <property type="entry name" value="Spore Coat Polysaccharide Biosynthesis Protein SpsA, Chain A"/>
    <property type="match status" value="1"/>
</dbReference>
<evidence type="ECO:0000313" key="2">
    <source>
        <dbReference type="Proteomes" id="UP000649617"/>
    </source>
</evidence>
<dbReference type="InterPro" id="IPR029044">
    <property type="entry name" value="Nucleotide-diphossugar_trans"/>
</dbReference>
<name>A0A812JJ17_SYMPI</name>
<organism evidence="1 2">
    <name type="scientific">Symbiodinium pilosum</name>
    <name type="common">Dinoflagellate</name>
    <dbReference type="NCBI Taxonomy" id="2952"/>
    <lineage>
        <taxon>Eukaryota</taxon>
        <taxon>Sar</taxon>
        <taxon>Alveolata</taxon>
        <taxon>Dinophyceae</taxon>
        <taxon>Suessiales</taxon>
        <taxon>Symbiodiniaceae</taxon>
        <taxon>Symbiodinium</taxon>
    </lineage>
</organism>